<gene>
    <name evidence="2" type="ORF">Sjap_015714</name>
</gene>
<evidence type="ECO:0000256" key="1">
    <source>
        <dbReference type="SAM" id="Phobius"/>
    </source>
</evidence>
<reference evidence="2 3" key="1">
    <citation type="submission" date="2024-01" db="EMBL/GenBank/DDBJ databases">
        <title>Genome assemblies of Stephania.</title>
        <authorList>
            <person name="Yang L."/>
        </authorList>
    </citation>
    <scope>NUCLEOTIDE SEQUENCE [LARGE SCALE GENOMIC DNA]</scope>
    <source>
        <strain evidence="2">QJT</strain>
        <tissue evidence="2">Leaf</tissue>
    </source>
</reference>
<dbReference type="EMBL" id="JBBNAE010000006">
    <property type="protein sequence ID" value="KAK9116767.1"/>
    <property type="molecule type" value="Genomic_DNA"/>
</dbReference>
<keyword evidence="1" id="KW-0472">Membrane</keyword>
<keyword evidence="3" id="KW-1185">Reference proteome</keyword>
<keyword evidence="1" id="KW-0812">Transmembrane</keyword>
<organism evidence="2 3">
    <name type="scientific">Stephania japonica</name>
    <dbReference type="NCBI Taxonomy" id="461633"/>
    <lineage>
        <taxon>Eukaryota</taxon>
        <taxon>Viridiplantae</taxon>
        <taxon>Streptophyta</taxon>
        <taxon>Embryophyta</taxon>
        <taxon>Tracheophyta</taxon>
        <taxon>Spermatophyta</taxon>
        <taxon>Magnoliopsida</taxon>
        <taxon>Ranunculales</taxon>
        <taxon>Menispermaceae</taxon>
        <taxon>Menispermoideae</taxon>
        <taxon>Cissampelideae</taxon>
        <taxon>Stephania</taxon>
    </lineage>
</organism>
<feature type="transmembrane region" description="Helical" evidence="1">
    <location>
        <begin position="74"/>
        <end position="92"/>
    </location>
</feature>
<proteinExistence type="predicted"/>
<dbReference type="Proteomes" id="UP001417504">
    <property type="component" value="Unassembled WGS sequence"/>
</dbReference>
<name>A0AAP0NR46_9MAGN</name>
<accession>A0AAP0NR46</accession>
<comment type="caution">
    <text evidence="2">The sequence shown here is derived from an EMBL/GenBank/DDBJ whole genome shotgun (WGS) entry which is preliminary data.</text>
</comment>
<sequence>MPIYDYIYGTMDKSSDSLYEKSLRRGEEYPDVVYLTHPTTPDSIYHIWITFASVVAFPYYSSNHKLYHKMLMPLMRWFSLLIFALFNDPIVVERNMLNQLRMQTWVYGRPYQRKTINQLIERAILKAQNSDVKVLSLGLLNQQHRRRYRVLIALTVAETPVEHQDRFQQATLRYGD</sequence>
<evidence type="ECO:0000313" key="3">
    <source>
        <dbReference type="Proteomes" id="UP001417504"/>
    </source>
</evidence>
<protein>
    <submittedName>
        <fullName evidence="2">Uncharacterized protein</fullName>
    </submittedName>
</protein>
<feature type="transmembrane region" description="Helical" evidence="1">
    <location>
        <begin position="44"/>
        <end position="62"/>
    </location>
</feature>
<dbReference type="AlphaFoldDB" id="A0AAP0NR46"/>
<keyword evidence="1" id="KW-1133">Transmembrane helix</keyword>
<evidence type="ECO:0000313" key="2">
    <source>
        <dbReference type="EMBL" id="KAK9116767.1"/>
    </source>
</evidence>